<dbReference type="InterPro" id="IPR041698">
    <property type="entry name" value="Methyltransf_25"/>
</dbReference>
<dbReference type="InterPro" id="IPR050723">
    <property type="entry name" value="CFA/CMAS"/>
</dbReference>
<dbReference type="EMBL" id="FMYL01000001">
    <property type="protein sequence ID" value="SDB81949.1"/>
    <property type="molecule type" value="Genomic_DNA"/>
</dbReference>
<dbReference type="Gene3D" id="3.40.50.150">
    <property type="entry name" value="Vaccinia Virus protein VP39"/>
    <property type="match status" value="1"/>
</dbReference>
<dbReference type="GO" id="GO:0032259">
    <property type="term" value="P:methylation"/>
    <property type="evidence" value="ECO:0007669"/>
    <property type="project" value="UniProtKB-KW"/>
</dbReference>
<dbReference type="PANTHER" id="PTHR43667:SF2">
    <property type="entry name" value="FATTY ACID C-METHYL TRANSFERASE"/>
    <property type="match status" value="1"/>
</dbReference>
<gene>
    <name evidence="2" type="ORF">SAMN05421733_101240</name>
</gene>
<keyword evidence="2" id="KW-0489">Methyltransferase</keyword>
<dbReference type="SUPFAM" id="SSF53335">
    <property type="entry name" value="S-adenosyl-L-methionine-dependent methyltransferases"/>
    <property type="match status" value="1"/>
</dbReference>
<keyword evidence="3" id="KW-1185">Reference proteome</keyword>
<dbReference type="AlphaFoldDB" id="A0A1G6GJ49"/>
<dbReference type="CDD" id="cd02440">
    <property type="entry name" value="AdoMet_MTases"/>
    <property type="match status" value="1"/>
</dbReference>
<reference evidence="3" key="1">
    <citation type="submission" date="2016-09" db="EMBL/GenBank/DDBJ databases">
        <authorList>
            <person name="Varghese N."/>
            <person name="Submissions S."/>
        </authorList>
    </citation>
    <scope>NUCLEOTIDE SEQUENCE [LARGE SCALE GENOMIC DNA]</scope>
    <source>
        <strain evidence="3">ANC 4422</strain>
    </source>
</reference>
<dbReference type="PANTHER" id="PTHR43667">
    <property type="entry name" value="CYCLOPROPANE-FATTY-ACYL-PHOSPHOLIPID SYNTHASE"/>
    <property type="match status" value="1"/>
</dbReference>
<sequence>MHKLPQFRWALAHKYAIDASQLGDTETCAWTNLGLWHSKNQSYVQACEQLAINLANQLQVCKTDHLLDLGCGQGASLFFWQRYYSVQQITAVELQADCVRNIQNRCQDIQVYHSSFLSLDCLKQKYDVIVCIDALYHSGLSDFFKAIAHVVKPNTRVGFHHLLLNERWQQQTWLQKKTYQYLLKVANVQFKHIETATTLQCMVQSQGYNDLNIQVLSQDVFAGFAHYVEHLPAEKLKGLSGLKIKMTAKLCQKLYQDGLIDYVQVTVSKD</sequence>
<accession>A0A1G6GJ49</accession>
<organism evidence="2 3">
    <name type="scientific">Acinetobacter boissieri</name>
    <dbReference type="NCBI Taxonomy" id="1219383"/>
    <lineage>
        <taxon>Bacteria</taxon>
        <taxon>Pseudomonadati</taxon>
        <taxon>Pseudomonadota</taxon>
        <taxon>Gammaproteobacteria</taxon>
        <taxon>Moraxellales</taxon>
        <taxon>Moraxellaceae</taxon>
        <taxon>Acinetobacter</taxon>
    </lineage>
</organism>
<name>A0A1G6GJ49_9GAMM</name>
<dbReference type="GO" id="GO:0008168">
    <property type="term" value="F:methyltransferase activity"/>
    <property type="evidence" value="ECO:0007669"/>
    <property type="project" value="UniProtKB-KW"/>
</dbReference>
<protein>
    <submittedName>
        <fullName evidence="2">Methyltransferase domain-containing protein</fullName>
    </submittedName>
</protein>
<evidence type="ECO:0000313" key="3">
    <source>
        <dbReference type="Proteomes" id="UP000242501"/>
    </source>
</evidence>
<dbReference type="Proteomes" id="UP000242501">
    <property type="component" value="Unassembled WGS sequence"/>
</dbReference>
<proteinExistence type="predicted"/>
<dbReference type="Pfam" id="PF13649">
    <property type="entry name" value="Methyltransf_25"/>
    <property type="match status" value="1"/>
</dbReference>
<keyword evidence="2" id="KW-0808">Transferase</keyword>
<evidence type="ECO:0000259" key="1">
    <source>
        <dbReference type="Pfam" id="PF13649"/>
    </source>
</evidence>
<dbReference type="RefSeq" id="WP_092746504.1">
    <property type="nucleotide sequence ID" value="NZ_FMYL01000001.1"/>
</dbReference>
<feature type="domain" description="Methyltransferase" evidence="1">
    <location>
        <begin position="67"/>
        <end position="154"/>
    </location>
</feature>
<dbReference type="OrthoDB" id="6710536at2"/>
<evidence type="ECO:0000313" key="2">
    <source>
        <dbReference type="EMBL" id="SDB81949.1"/>
    </source>
</evidence>
<dbReference type="InterPro" id="IPR029063">
    <property type="entry name" value="SAM-dependent_MTases_sf"/>
</dbReference>
<dbReference type="STRING" id="1219383.SAMN05421733_101240"/>